<dbReference type="PANTHER" id="PTHR43806:SF67">
    <property type="entry name" value="EGF-LIKE DOMAIN-CONTAINING PROTEIN"/>
    <property type="match status" value="1"/>
</dbReference>
<feature type="signal peptide" evidence="6">
    <location>
        <begin position="1"/>
        <end position="18"/>
    </location>
</feature>
<gene>
    <name evidence="8" type="ORF">ACFPZ3_27360</name>
</gene>
<feature type="chain" id="PRO_5045260209" evidence="6">
    <location>
        <begin position="19"/>
        <end position="424"/>
    </location>
</feature>
<dbReference type="InterPro" id="IPR000209">
    <property type="entry name" value="Peptidase_S8/S53_dom"/>
</dbReference>
<dbReference type="InterPro" id="IPR036852">
    <property type="entry name" value="Peptidase_S8/S53_dom_sf"/>
</dbReference>
<protein>
    <submittedName>
        <fullName evidence="8">S8 family serine peptidase</fullName>
    </submittedName>
</protein>
<dbReference type="Pfam" id="PF00082">
    <property type="entry name" value="Peptidase_S8"/>
    <property type="match status" value="1"/>
</dbReference>
<keyword evidence="4 5" id="KW-0720">Serine protease</keyword>
<keyword evidence="6" id="KW-0732">Signal</keyword>
<keyword evidence="2 5" id="KW-0645">Protease</keyword>
<evidence type="ECO:0000256" key="5">
    <source>
        <dbReference type="PROSITE-ProRule" id="PRU01240"/>
    </source>
</evidence>
<feature type="active site" description="Charge relay system" evidence="5">
    <location>
        <position position="364"/>
    </location>
</feature>
<dbReference type="RefSeq" id="WP_379517098.1">
    <property type="nucleotide sequence ID" value="NZ_JBHSPA010000031.1"/>
</dbReference>
<feature type="domain" description="Peptidase S8/S53" evidence="7">
    <location>
        <begin position="144"/>
        <end position="412"/>
    </location>
</feature>
<keyword evidence="3 5" id="KW-0378">Hydrolase</keyword>
<feature type="active site" description="Charge relay system" evidence="5">
    <location>
        <position position="190"/>
    </location>
</feature>
<evidence type="ECO:0000259" key="7">
    <source>
        <dbReference type="Pfam" id="PF00082"/>
    </source>
</evidence>
<evidence type="ECO:0000256" key="6">
    <source>
        <dbReference type="SAM" id="SignalP"/>
    </source>
</evidence>
<dbReference type="InterPro" id="IPR015500">
    <property type="entry name" value="Peptidase_S8_subtilisin-rel"/>
</dbReference>
<dbReference type="Proteomes" id="UP001596058">
    <property type="component" value="Unassembled WGS sequence"/>
</dbReference>
<evidence type="ECO:0000313" key="8">
    <source>
        <dbReference type="EMBL" id="MFC5827593.1"/>
    </source>
</evidence>
<evidence type="ECO:0000256" key="1">
    <source>
        <dbReference type="ARBA" id="ARBA00011073"/>
    </source>
</evidence>
<proteinExistence type="inferred from homology"/>
<accession>A0ABW1CPK8</accession>
<dbReference type="InterPro" id="IPR050131">
    <property type="entry name" value="Peptidase_S8_subtilisin-like"/>
</dbReference>
<keyword evidence="9" id="KW-1185">Reference proteome</keyword>
<sequence>MRSLAIVLTMLLTSVVHAPGPDRVAVVVYLKDRADLGAVPPGDRRLRRQRVVGELHRVADRAQASLLRLLDAERRRGVVTGVRRLWNVNAIALTTTRELADAIARRPEVASVAADETAFAPVGQIEVNLTQSGAPGLWSLGLRGTGVVVANVDTGVDVTHPDLAARWRGGPNSWFDPNGEHVTPADVSGHGTWTMGVMAGGDASGAAIGVAPDTTWIAAKAFDDGGVATTSGLHAIFQWLLDPDGDPATDDAPDVVNNSWAFSAKGCNLTFEPDLAALRAIGILPVFAAGNGGPYAAGSYSPANNPSAFSVGVVNGADTILSMSSRGPSTCGGRTGVFPDLVASGKDIWTSDLYGMWTTATGTSMAAPHVGGVLALLLSGKPGRTPGQQAAALVAGAHDLGVPGPDNTYGAGRLDAVATWNALP</sequence>
<dbReference type="SUPFAM" id="SSF52743">
    <property type="entry name" value="Subtilisin-like"/>
    <property type="match status" value="1"/>
</dbReference>
<evidence type="ECO:0000256" key="4">
    <source>
        <dbReference type="ARBA" id="ARBA00022825"/>
    </source>
</evidence>
<dbReference type="PANTHER" id="PTHR43806">
    <property type="entry name" value="PEPTIDASE S8"/>
    <property type="match status" value="1"/>
</dbReference>
<name>A0ABW1CPK8_9ACTN</name>
<evidence type="ECO:0000256" key="2">
    <source>
        <dbReference type="ARBA" id="ARBA00022670"/>
    </source>
</evidence>
<evidence type="ECO:0000256" key="3">
    <source>
        <dbReference type="ARBA" id="ARBA00022801"/>
    </source>
</evidence>
<dbReference type="PRINTS" id="PR00723">
    <property type="entry name" value="SUBTILISIN"/>
</dbReference>
<reference evidence="9" key="1">
    <citation type="journal article" date="2019" name="Int. J. Syst. Evol. Microbiol.">
        <title>The Global Catalogue of Microorganisms (GCM) 10K type strain sequencing project: providing services to taxonomists for standard genome sequencing and annotation.</title>
        <authorList>
            <consortium name="The Broad Institute Genomics Platform"/>
            <consortium name="The Broad Institute Genome Sequencing Center for Infectious Disease"/>
            <person name="Wu L."/>
            <person name="Ma J."/>
        </authorList>
    </citation>
    <scope>NUCLEOTIDE SEQUENCE [LARGE SCALE GENOMIC DNA]</scope>
    <source>
        <strain evidence="9">CCUG 53903</strain>
    </source>
</reference>
<comment type="caution">
    <text evidence="8">The sequence shown here is derived from an EMBL/GenBank/DDBJ whole genome shotgun (WGS) entry which is preliminary data.</text>
</comment>
<organism evidence="8 9">
    <name type="scientific">Nonomuraea insulae</name>
    <dbReference type="NCBI Taxonomy" id="1616787"/>
    <lineage>
        <taxon>Bacteria</taxon>
        <taxon>Bacillati</taxon>
        <taxon>Actinomycetota</taxon>
        <taxon>Actinomycetes</taxon>
        <taxon>Streptosporangiales</taxon>
        <taxon>Streptosporangiaceae</taxon>
        <taxon>Nonomuraea</taxon>
    </lineage>
</organism>
<comment type="similarity">
    <text evidence="1 5">Belongs to the peptidase S8 family.</text>
</comment>
<dbReference type="Gene3D" id="3.40.50.200">
    <property type="entry name" value="Peptidase S8/S53 domain"/>
    <property type="match status" value="1"/>
</dbReference>
<dbReference type="PROSITE" id="PS51892">
    <property type="entry name" value="SUBTILASE"/>
    <property type="match status" value="1"/>
</dbReference>
<feature type="active site" description="Charge relay system" evidence="5">
    <location>
        <position position="153"/>
    </location>
</feature>
<evidence type="ECO:0000313" key="9">
    <source>
        <dbReference type="Proteomes" id="UP001596058"/>
    </source>
</evidence>
<dbReference type="EMBL" id="JBHSPA010000031">
    <property type="protein sequence ID" value="MFC5827593.1"/>
    <property type="molecule type" value="Genomic_DNA"/>
</dbReference>